<dbReference type="Gene3D" id="3.90.550.10">
    <property type="entry name" value="Spore Coat Polysaccharide Biosynthesis Protein SpsA, Chain A"/>
    <property type="match status" value="1"/>
</dbReference>
<keyword evidence="3" id="KW-0808">Transferase</keyword>
<dbReference type="Pfam" id="PF00535">
    <property type="entry name" value="Glycos_transf_2"/>
    <property type="match status" value="1"/>
</dbReference>
<dbReference type="GO" id="GO:0016757">
    <property type="term" value="F:glycosyltransferase activity"/>
    <property type="evidence" value="ECO:0007669"/>
    <property type="project" value="UniProtKB-KW"/>
</dbReference>
<evidence type="ECO:0000259" key="4">
    <source>
        <dbReference type="Pfam" id="PF00535"/>
    </source>
</evidence>
<dbReference type="OrthoDB" id="6713581at2"/>
<dbReference type="PANTHER" id="PTHR43685:SF5">
    <property type="entry name" value="GLYCOSYLTRANSFERASE EPSE-RELATED"/>
    <property type="match status" value="1"/>
</dbReference>
<keyword evidence="2" id="KW-0328">Glycosyltransferase</keyword>
<gene>
    <name evidence="5" type="ORF">DRW41_11710</name>
</gene>
<dbReference type="SUPFAM" id="SSF53448">
    <property type="entry name" value="Nucleotide-diphospho-sugar transferases"/>
    <property type="match status" value="1"/>
</dbReference>
<proteinExistence type="inferred from homology"/>
<accession>A0A3D8GQF0</accession>
<feature type="domain" description="Glycosyltransferase 2-like" evidence="4">
    <location>
        <begin position="4"/>
        <end position="113"/>
    </location>
</feature>
<comment type="caution">
    <text evidence="5">The sequence shown here is derived from an EMBL/GenBank/DDBJ whole genome shotgun (WGS) entry which is preliminary data.</text>
</comment>
<evidence type="ECO:0000256" key="3">
    <source>
        <dbReference type="ARBA" id="ARBA00022679"/>
    </source>
</evidence>
<dbReference type="AlphaFoldDB" id="A0A3D8GQF0"/>
<keyword evidence="6" id="KW-1185">Reference proteome</keyword>
<reference evidence="5 6" key="1">
    <citation type="submission" date="2018-07" db="EMBL/GenBank/DDBJ databases">
        <title>Bacillus sp. YLB-04 draft genome sequence.</title>
        <authorList>
            <person name="Yu L."/>
            <person name="Tang X."/>
        </authorList>
    </citation>
    <scope>NUCLEOTIDE SEQUENCE [LARGE SCALE GENOMIC DNA]</scope>
    <source>
        <strain evidence="5 6">YLB-04</strain>
    </source>
</reference>
<comment type="similarity">
    <text evidence="1">Belongs to the glycosyltransferase 2 family.</text>
</comment>
<dbReference type="InterPro" id="IPR001173">
    <property type="entry name" value="Glyco_trans_2-like"/>
</dbReference>
<name>A0A3D8GQF0_9BACI</name>
<dbReference type="CDD" id="cd00761">
    <property type="entry name" value="Glyco_tranf_GTA_type"/>
    <property type="match status" value="1"/>
</dbReference>
<dbReference type="EMBL" id="QNQT01000004">
    <property type="protein sequence ID" value="RDU36715.1"/>
    <property type="molecule type" value="Genomic_DNA"/>
</dbReference>
<evidence type="ECO:0000313" key="6">
    <source>
        <dbReference type="Proteomes" id="UP000257144"/>
    </source>
</evidence>
<evidence type="ECO:0000313" key="5">
    <source>
        <dbReference type="EMBL" id="RDU36715.1"/>
    </source>
</evidence>
<organism evidence="5 6">
    <name type="scientific">Neobacillus piezotolerans</name>
    <dbReference type="NCBI Taxonomy" id="2259171"/>
    <lineage>
        <taxon>Bacteria</taxon>
        <taxon>Bacillati</taxon>
        <taxon>Bacillota</taxon>
        <taxon>Bacilli</taxon>
        <taxon>Bacillales</taxon>
        <taxon>Bacillaceae</taxon>
        <taxon>Neobacillus</taxon>
    </lineage>
</organism>
<dbReference type="RefSeq" id="WP_115452187.1">
    <property type="nucleotide sequence ID" value="NZ_QNQT01000004.1"/>
</dbReference>
<dbReference type="InterPro" id="IPR050834">
    <property type="entry name" value="Glycosyltransf_2"/>
</dbReference>
<dbReference type="PANTHER" id="PTHR43685">
    <property type="entry name" value="GLYCOSYLTRANSFERASE"/>
    <property type="match status" value="1"/>
</dbReference>
<evidence type="ECO:0000256" key="2">
    <source>
        <dbReference type="ARBA" id="ARBA00022676"/>
    </source>
</evidence>
<sequence>MVSVITCTKRPDFLQATLLNFENQTIEEKELVLILHGFSKHQVVGLPDNPLIQVLELPSEESLGSCLNKGIRQAKYNIIARFDDDDYYGAHYLEEALDELERRGADVVGKQSIFIYFKSDGLLGLLFKGKENTFIKNTSDTLAGSTLVFKKSVAETVQFPPISVGEDAVFLEECKKRGLCMYASSQFNYVYIRYSNSHHTSDSDNRRIKKHCSPLVWTNEFEKIFPY</sequence>
<protein>
    <recommendedName>
        <fullName evidence="4">Glycosyltransferase 2-like domain-containing protein</fullName>
    </recommendedName>
</protein>
<dbReference type="InterPro" id="IPR029044">
    <property type="entry name" value="Nucleotide-diphossugar_trans"/>
</dbReference>
<dbReference type="Proteomes" id="UP000257144">
    <property type="component" value="Unassembled WGS sequence"/>
</dbReference>
<evidence type="ECO:0000256" key="1">
    <source>
        <dbReference type="ARBA" id="ARBA00006739"/>
    </source>
</evidence>